<dbReference type="InterPro" id="IPR050679">
    <property type="entry name" value="Bact_HTH_transcr_reg"/>
</dbReference>
<evidence type="ECO:0000256" key="2">
    <source>
        <dbReference type="ARBA" id="ARBA00023125"/>
    </source>
</evidence>
<reference evidence="5 6" key="1">
    <citation type="submission" date="2018-08" db="EMBL/GenBank/DDBJ databases">
        <title>A genome reference for cultivated species of the human gut microbiota.</title>
        <authorList>
            <person name="Zou Y."/>
            <person name="Xue W."/>
            <person name="Luo G."/>
        </authorList>
    </citation>
    <scope>NUCLEOTIDE SEQUENCE [LARGE SCALE GENOMIC DNA]</scope>
    <source>
        <strain evidence="5 6">TF08-14</strain>
    </source>
</reference>
<dbReference type="Gene3D" id="1.10.10.10">
    <property type="entry name" value="Winged helix-like DNA-binding domain superfamily/Winged helix DNA-binding domain"/>
    <property type="match status" value="1"/>
</dbReference>
<dbReference type="InterPro" id="IPR028978">
    <property type="entry name" value="Chorismate_lyase_/UTRA_dom_sf"/>
</dbReference>
<accession>A0A3E4QZ97</accession>
<keyword evidence="1" id="KW-0805">Transcription regulation</keyword>
<dbReference type="SMART" id="SM00345">
    <property type="entry name" value="HTH_GNTR"/>
    <property type="match status" value="1"/>
</dbReference>
<evidence type="ECO:0000313" key="6">
    <source>
        <dbReference type="Proteomes" id="UP000260943"/>
    </source>
</evidence>
<dbReference type="Gene3D" id="3.40.1410.10">
    <property type="entry name" value="Chorismate lyase-like"/>
    <property type="match status" value="1"/>
</dbReference>
<dbReference type="AlphaFoldDB" id="A0A3E4QZ97"/>
<dbReference type="SUPFAM" id="SSF46785">
    <property type="entry name" value="Winged helix' DNA-binding domain"/>
    <property type="match status" value="1"/>
</dbReference>
<evidence type="ECO:0000256" key="3">
    <source>
        <dbReference type="ARBA" id="ARBA00023163"/>
    </source>
</evidence>
<keyword evidence="3" id="KW-0804">Transcription</keyword>
<dbReference type="SUPFAM" id="SSF64288">
    <property type="entry name" value="Chorismate lyase-like"/>
    <property type="match status" value="1"/>
</dbReference>
<comment type="caution">
    <text evidence="5">The sequence shown here is derived from an EMBL/GenBank/DDBJ whole genome shotgun (WGS) entry which is preliminary data.</text>
</comment>
<protein>
    <submittedName>
        <fullName evidence="5">GntR family transcriptional regulator</fullName>
    </submittedName>
</protein>
<dbReference type="Pfam" id="PF07702">
    <property type="entry name" value="UTRA"/>
    <property type="match status" value="1"/>
</dbReference>
<dbReference type="EMBL" id="QSRJ01000001">
    <property type="protein sequence ID" value="RGL12143.1"/>
    <property type="molecule type" value="Genomic_DNA"/>
</dbReference>
<feature type="domain" description="HTH gntR-type" evidence="4">
    <location>
        <begin position="7"/>
        <end position="75"/>
    </location>
</feature>
<dbReference type="InterPro" id="IPR036388">
    <property type="entry name" value="WH-like_DNA-bd_sf"/>
</dbReference>
<dbReference type="SMART" id="SM00866">
    <property type="entry name" value="UTRA"/>
    <property type="match status" value="1"/>
</dbReference>
<proteinExistence type="predicted"/>
<dbReference type="InterPro" id="IPR011663">
    <property type="entry name" value="UTRA"/>
</dbReference>
<keyword evidence="2" id="KW-0238">DNA-binding</keyword>
<dbReference type="PROSITE" id="PS50949">
    <property type="entry name" value="HTH_GNTR"/>
    <property type="match status" value="1"/>
</dbReference>
<organism evidence="5 6">
    <name type="scientific">Collinsella tanakaei</name>
    <dbReference type="NCBI Taxonomy" id="626935"/>
    <lineage>
        <taxon>Bacteria</taxon>
        <taxon>Bacillati</taxon>
        <taxon>Actinomycetota</taxon>
        <taxon>Coriobacteriia</taxon>
        <taxon>Coriobacteriales</taxon>
        <taxon>Coriobacteriaceae</taxon>
        <taxon>Collinsella</taxon>
    </lineage>
</organism>
<dbReference type="Pfam" id="PF00392">
    <property type="entry name" value="GntR"/>
    <property type="match status" value="1"/>
</dbReference>
<sequence length="265" mass="29535">MDPLKTTSLSARAQEAIMQIIEGMDLAQDNKLPREELLASQLGVSRTTIRQALNNLAAEGVVSRRQGKGTFVNVDSIGIRVTFSPCMELMQAIRNSGFEPSVRLLSAHAADESSGFSSGRYSMDDVRRMLELEAGDRLIEHDKVFFADGEPCAFCRDYFGASVAGGEAGLDELERYDDSLYRFVYNRSGRRVEWDKVEIDVAAPDDLPAAFTSQTPRGASRPLLCIRSVNYDQDSRPVVCAVEYVDTSVIRYNLVRQKAVDYQRQ</sequence>
<dbReference type="PANTHER" id="PTHR44846">
    <property type="entry name" value="MANNOSYL-D-GLYCERATE TRANSPORT/METABOLISM SYSTEM REPRESSOR MNGR-RELATED"/>
    <property type="match status" value="1"/>
</dbReference>
<dbReference type="InterPro" id="IPR036390">
    <property type="entry name" value="WH_DNA-bd_sf"/>
</dbReference>
<dbReference type="PANTHER" id="PTHR44846:SF1">
    <property type="entry name" value="MANNOSYL-D-GLYCERATE TRANSPORT_METABOLISM SYSTEM REPRESSOR MNGR-RELATED"/>
    <property type="match status" value="1"/>
</dbReference>
<name>A0A3E4QZ97_9ACTN</name>
<evidence type="ECO:0000256" key="1">
    <source>
        <dbReference type="ARBA" id="ARBA00023015"/>
    </source>
</evidence>
<dbReference type="RefSeq" id="WP_117678671.1">
    <property type="nucleotide sequence ID" value="NZ_CAJJKC010000008.1"/>
</dbReference>
<dbReference type="GO" id="GO:0045892">
    <property type="term" value="P:negative regulation of DNA-templated transcription"/>
    <property type="evidence" value="ECO:0007669"/>
    <property type="project" value="TreeGrafter"/>
</dbReference>
<dbReference type="PRINTS" id="PR00035">
    <property type="entry name" value="HTHGNTR"/>
</dbReference>
<evidence type="ECO:0000259" key="4">
    <source>
        <dbReference type="PROSITE" id="PS50949"/>
    </source>
</evidence>
<dbReference type="InterPro" id="IPR000524">
    <property type="entry name" value="Tscrpt_reg_HTH_GntR"/>
</dbReference>
<dbReference type="CDD" id="cd07377">
    <property type="entry name" value="WHTH_GntR"/>
    <property type="match status" value="1"/>
</dbReference>
<gene>
    <name evidence="5" type="ORF">DXC81_00265</name>
</gene>
<dbReference type="Proteomes" id="UP000260943">
    <property type="component" value="Unassembled WGS sequence"/>
</dbReference>
<evidence type="ECO:0000313" key="5">
    <source>
        <dbReference type="EMBL" id="RGL12143.1"/>
    </source>
</evidence>
<dbReference type="GO" id="GO:0003677">
    <property type="term" value="F:DNA binding"/>
    <property type="evidence" value="ECO:0007669"/>
    <property type="project" value="UniProtKB-KW"/>
</dbReference>
<dbReference type="GO" id="GO:0003700">
    <property type="term" value="F:DNA-binding transcription factor activity"/>
    <property type="evidence" value="ECO:0007669"/>
    <property type="project" value="InterPro"/>
</dbReference>